<dbReference type="AlphaFoldDB" id="A0A930UV35"/>
<gene>
    <name evidence="1" type="ORF">INT80_09640</name>
</gene>
<accession>A0A930UV35</accession>
<sequence length="54" mass="6357">MPKTDYEIIDNIYQAHDNLSIFAKLKNNHNIDKILIGSVESHIMDPQFEQDFHD</sequence>
<proteinExistence type="predicted"/>
<organism evidence="1">
    <name type="scientific">Gallibacterium anatis</name>
    <dbReference type="NCBI Taxonomy" id="750"/>
    <lineage>
        <taxon>Bacteria</taxon>
        <taxon>Pseudomonadati</taxon>
        <taxon>Pseudomonadota</taxon>
        <taxon>Gammaproteobacteria</taxon>
        <taxon>Pasteurellales</taxon>
        <taxon>Pasteurellaceae</taxon>
        <taxon>Gallibacterium</taxon>
    </lineage>
</organism>
<evidence type="ECO:0000313" key="1">
    <source>
        <dbReference type="EMBL" id="MBF4102759.1"/>
    </source>
</evidence>
<protein>
    <submittedName>
        <fullName evidence="1">Uncharacterized protein</fullName>
    </submittedName>
</protein>
<dbReference type="EMBL" id="JADION010000027">
    <property type="protein sequence ID" value="MBF4102759.1"/>
    <property type="molecule type" value="Genomic_DNA"/>
</dbReference>
<name>A0A930UV35_9PAST</name>
<reference evidence="1" key="1">
    <citation type="submission" date="2020-11" db="EMBL/GenBank/DDBJ databases">
        <title>Gallibacterium anatis 1637, full genome, WGS.</title>
        <authorList>
            <person name="Laishevtcev A.I."/>
            <person name="Yakimova E.A."/>
            <person name="Petkovich D."/>
            <person name="Stepanova T.V."/>
            <person name="Kalendr R.S."/>
            <person name="Rubalsky E.O."/>
            <person name="Zulkarneev E.R."/>
            <person name="Aleshkin A.V."/>
        </authorList>
    </citation>
    <scope>NUCLEOTIDE SEQUENCE</scope>
    <source>
        <strain evidence="1">1637</strain>
    </source>
</reference>
<comment type="caution">
    <text evidence="1">The sequence shown here is derived from an EMBL/GenBank/DDBJ whole genome shotgun (WGS) entry which is preliminary data.</text>
</comment>